<keyword evidence="1" id="KW-0472">Membrane</keyword>
<keyword evidence="1" id="KW-1133">Transmembrane helix</keyword>
<protein>
    <submittedName>
        <fullName evidence="2">Uncharacterized protein</fullName>
    </submittedName>
</protein>
<feature type="transmembrane region" description="Helical" evidence="1">
    <location>
        <begin position="6"/>
        <end position="31"/>
    </location>
</feature>
<organism evidence="2">
    <name type="scientific">viral metagenome</name>
    <dbReference type="NCBI Taxonomy" id="1070528"/>
    <lineage>
        <taxon>unclassified sequences</taxon>
        <taxon>metagenomes</taxon>
        <taxon>organismal metagenomes</taxon>
    </lineage>
</organism>
<accession>A0A6C0E4I7</accession>
<name>A0A6C0E4I7_9ZZZZ</name>
<dbReference type="EMBL" id="MN739732">
    <property type="protein sequence ID" value="QHT23551.1"/>
    <property type="molecule type" value="Genomic_DNA"/>
</dbReference>
<dbReference type="AlphaFoldDB" id="A0A6C0E4I7"/>
<sequence>MKKKIIYIRLFSIIGIICIFGFILVVVVGLFNRRSREGYTNNSINIYNNLGFSGGVGGGSGGRGSGGRGSGYDDGIADKWGYGWGDHVVKQFLGLQSTINPAYIFDVNKMQKYISKDEVVDFLANGKWYWSDETKQKYLNYIDRDDRSKEWVDAKFDMKLLQTVYSESAIQKLLREEGCGGVKRNKIGVFVVDENVDVLYQGCDNDGSGIRTFGVNSGLLSNGNYCYDLLM</sequence>
<evidence type="ECO:0000256" key="1">
    <source>
        <dbReference type="SAM" id="Phobius"/>
    </source>
</evidence>
<proteinExistence type="predicted"/>
<keyword evidence="1" id="KW-0812">Transmembrane</keyword>
<evidence type="ECO:0000313" key="2">
    <source>
        <dbReference type="EMBL" id="QHT23551.1"/>
    </source>
</evidence>
<reference evidence="2" key="1">
    <citation type="journal article" date="2020" name="Nature">
        <title>Giant virus diversity and host interactions through global metagenomics.</title>
        <authorList>
            <person name="Schulz F."/>
            <person name="Roux S."/>
            <person name="Paez-Espino D."/>
            <person name="Jungbluth S."/>
            <person name="Walsh D.A."/>
            <person name="Denef V.J."/>
            <person name="McMahon K.D."/>
            <person name="Konstantinidis K.T."/>
            <person name="Eloe-Fadrosh E.A."/>
            <person name="Kyrpides N.C."/>
            <person name="Woyke T."/>
        </authorList>
    </citation>
    <scope>NUCLEOTIDE SEQUENCE</scope>
    <source>
        <strain evidence="2">GVMAG-M-3300023179-116</strain>
    </source>
</reference>